<dbReference type="InterPro" id="IPR011050">
    <property type="entry name" value="Pectin_lyase_fold/virulence"/>
</dbReference>
<evidence type="ECO:0000259" key="6">
    <source>
        <dbReference type="Pfam" id="PF22842"/>
    </source>
</evidence>
<name>A0ABU3CFY7_9FLAO</name>
<dbReference type="RefSeq" id="WP_311493297.1">
    <property type="nucleotide sequence ID" value="NZ_JAVRHO010000001.1"/>
</dbReference>
<accession>A0ABU3CFY7</accession>
<dbReference type="GO" id="GO:0016787">
    <property type="term" value="F:hydrolase activity"/>
    <property type="evidence" value="ECO:0007669"/>
    <property type="project" value="UniProtKB-KW"/>
</dbReference>
<evidence type="ECO:0000256" key="5">
    <source>
        <dbReference type="SAM" id="SignalP"/>
    </source>
</evidence>
<comment type="similarity">
    <text evidence="1 4">Belongs to the glycosyl hydrolase 28 family.</text>
</comment>
<evidence type="ECO:0000256" key="3">
    <source>
        <dbReference type="ARBA" id="ARBA00023295"/>
    </source>
</evidence>
<protein>
    <submittedName>
        <fullName evidence="7">Glycosyl hydrolase family 28 protein</fullName>
    </submittedName>
</protein>
<dbReference type="InterPro" id="IPR006626">
    <property type="entry name" value="PbH1"/>
</dbReference>
<keyword evidence="5" id="KW-0732">Signal</keyword>
<gene>
    <name evidence="7" type="ORF">RM545_00455</name>
</gene>
<evidence type="ECO:0000313" key="7">
    <source>
        <dbReference type="EMBL" id="MDT0645147.1"/>
    </source>
</evidence>
<sequence>MKIINKILLSIFVLSGLGVINAQQNSSWDPANIYKNIEFDMPRVQEPAFPDYDVNIIDLGAVGDGLHKNTEAFKMAIIDVAENGGGKVIVPRGMWLTGPIHFRSNINLHLEDGAFIIFSKDFDDYNLVKTSFEGLNTVRNESPINAIEVENIAITGQGVIDGNGGAWRPVKKGKMTSSQWNGLLESGGVLSEDGKLWFPTESSKKGYNSTTNFNVPDKLSDEDLQSVKDFLRPVMVSIVNSKKILLDGPTFQNSPAWNIHPLMSEDITIRNLTVRNPWYSQNGDGLDLESCKNVVIYNNTFDVGDDAICFKSGKNEDGRERGIPTENVIVKNNIVYHGHGGFVIGSEMSGGVKNVHVSNCTFMGTDVGLRFKSTRGRGGVVENIYISNIDMINIPTEAIRFNLFYGGNSPILEGDQDAADEARDESVVPVTEETPSFRDIHMKNITVTGSNTAAFFMGLPEMKLKNVTLQDAILEAEKGITIIDANGIELKNVKVLQKKGPSLVLYNTKNVDINNFDYNKNENAASIRVLGESADIDFSESNISEEDIERKVSAALPSKKKAKKLIEVSTSRQLVKAIDDVEPGDSIFVKAGRYSISERIYVNDSGTSDYPIFLIGDTSGDRPVLDFSSMKEDSSNQGIVLKADNWHIKGLQFYKAGDNGLHVRGNNNIIEFCSFSECADTGLQLDDGASNNTILNCDSFYNADSKLENADGFAVKMDVGSGNRFIGCRAWNNLDDGWDGYLREADNVKTTYENCWAFNNGYLKNGDKGKGDGNGFKTGGSDDKTRKHNASYYRCMAVNNVSDGFDHNSNRGEVSILNCSATGNGRNFAFAEKNGLEKITIINSLVLGDLGKYNAEVEEVRNNSWQMDITVAEKDFVSVDISELSKSRKRDGSLPDIGFMRPRKNTELVDAGVVLDKIYSGKAPDLGALESEPIENYLK</sequence>
<dbReference type="InterPro" id="IPR000743">
    <property type="entry name" value="Glyco_hydro_28"/>
</dbReference>
<reference evidence="7 8" key="1">
    <citation type="submission" date="2023-09" db="EMBL/GenBank/DDBJ databases">
        <authorList>
            <person name="Rey-Velasco X."/>
        </authorList>
    </citation>
    <scope>NUCLEOTIDE SEQUENCE [LARGE SCALE GENOMIC DNA]</scope>
    <source>
        <strain evidence="7 8">F260</strain>
    </source>
</reference>
<evidence type="ECO:0000256" key="4">
    <source>
        <dbReference type="RuleBase" id="RU361169"/>
    </source>
</evidence>
<dbReference type="Proteomes" id="UP001245285">
    <property type="component" value="Unassembled WGS sequence"/>
</dbReference>
<dbReference type="PROSITE" id="PS00502">
    <property type="entry name" value="POLYGALACTURONASE"/>
    <property type="match status" value="1"/>
</dbReference>
<evidence type="ECO:0000313" key="8">
    <source>
        <dbReference type="Proteomes" id="UP001245285"/>
    </source>
</evidence>
<dbReference type="Pfam" id="PF22842">
    <property type="entry name" value="Pel9A-like_beta_helix"/>
    <property type="match status" value="1"/>
</dbReference>
<feature type="chain" id="PRO_5047258546" evidence="5">
    <location>
        <begin position="23"/>
        <end position="939"/>
    </location>
</feature>
<dbReference type="SUPFAM" id="SSF51126">
    <property type="entry name" value="Pectin lyase-like"/>
    <property type="match status" value="2"/>
</dbReference>
<proteinExistence type="inferred from homology"/>
<keyword evidence="2 4" id="KW-0378">Hydrolase</keyword>
<dbReference type="InterPro" id="IPR012334">
    <property type="entry name" value="Pectin_lyas_fold"/>
</dbReference>
<organism evidence="7 8">
    <name type="scientific">Autumnicola lenta</name>
    <dbReference type="NCBI Taxonomy" id="3075593"/>
    <lineage>
        <taxon>Bacteria</taxon>
        <taxon>Pseudomonadati</taxon>
        <taxon>Bacteroidota</taxon>
        <taxon>Flavobacteriia</taxon>
        <taxon>Flavobacteriales</taxon>
        <taxon>Flavobacteriaceae</taxon>
        <taxon>Autumnicola</taxon>
    </lineage>
</organism>
<dbReference type="SMART" id="SM00710">
    <property type="entry name" value="PbH1"/>
    <property type="match status" value="9"/>
</dbReference>
<feature type="domain" description="Pel9A-like right handed beta-helix region" evidence="6">
    <location>
        <begin position="601"/>
        <end position="782"/>
    </location>
</feature>
<feature type="signal peptide" evidence="5">
    <location>
        <begin position="1"/>
        <end position="22"/>
    </location>
</feature>
<dbReference type="PANTHER" id="PTHR31339">
    <property type="entry name" value="PECTIN LYASE-RELATED"/>
    <property type="match status" value="1"/>
</dbReference>
<comment type="caution">
    <text evidence="7">The sequence shown here is derived from an EMBL/GenBank/DDBJ whole genome shotgun (WGS) entry which is preliminary data.</text>
</comment>
<dbReference type="EMBL" id="JAVRHO010000001">
    <property type="protein sequence ID" value="MDT0645147.1"/>
    <property type="molecule type" value="Genomic_DNA"/>
</dbReference>
<dbReference type="InterPro" id="IPR053868">
    <property type="entry name" value="Pel9A-like_beta_helix"/>
</dbReference>
<dbReference type="Pfam" id="PF00295">
    <property type="entry name" value="Glyco_hydro_28"/>
    <property type="match status" value="1"/>
</dbReference>
<keyword evidence="8" id="KW-1185">Reference proteome</keyword>
<dbReference type="PANTHER" id="PTHR31339:SF9">
    <property type="entry name" value="PLASMIN AND FIBRONECTIN-BINDING PROTEIN A"/>
    <property type="match status" value="1"/>
</dbReference>
<dbReference type="InterPro" id="IPR051801">
    <property type="entry name" value="GH28_Enzymes"/>
</dbReference>
<keyword evidence="3 4" id="KW-0326">Glycosidase</keyword>
<dbReference type="Gene3D" id="2.160.20.10">
    <property type="entry name" value="Single-stranded right-handed beta-helix, Pectin lyase-like"/>
    <property type="match status" value="2"/>
</dbReference>
<evidence type="ECO:0000256" key="1">
    <source>
        <dbReference type="ARBA" id="ARBA00008834"/>
    </source>
</evidence>
<evidence type="ECO:0000256" key="2">
    <source>
        <dbReference type="ARBA" id="ARBA00022801"/>
    </source>
</evidence>